<name>A0A2P4XR36_9STRA</name>
<keyword evidence="1" id="KW-0233">DNA recombination</keyword>
<dbReference type="EMBL" id="NCKW01008469">
    <property type="protein sequence ID" value="POM68004.1"/>
    <property type="molecule type" value="Genomic_DNA"/>
</dbReference>
<reference evidence="2 3" key="1">
    <citation type="journal article" date="2017" name="Genome Biol. Evol.">
        <title>Phytophthora megakarya and P. palmivora, closely related causal agents of cacao black pod rot, underwent increases in genome sizes and gene numbers by different mechanisms.</title>
        <authorList>
            <person name="Ali S.S."/>
            <person name="Shao J."/>
            <person name="Lary D.J."/>
            <person name="Kronmiller B."/>
            <person name="Shen D."/>
            <person name="Strem M.D."/>
            <person name="Amoako-Attah I."/>
            <person name="Akrofi A.Y."/>
            <person name="Begoude B.A."/>
            <person name="Ten Hoopen G.M."/>
            <person name="Coulibaly K."/>
            <person name="Kebe B.I."/>
            <person name="Melnick R.L."/>
            <person name="Guiltinan M.J."/>
            <person name="Tyler B.M."/>
            <person name="Meinhardt L.W."/>
            <person name="Bailey B.A."/>
        </authorList>
    </citation>
    <scope>NUCLEOTIDE SEQUENCE [LARGE SCALE GENOMIC DNA]</scope>
    <source>
        <strain evidence="3">sbr112.9</strain>
    </source>
</reference>
<comment type="caution">
    <text evidence="2">The sequence shown here is derived from an EMBL/GenBank/DDBJ whole genome shotgun (WGS) entry which is preliminary data.</text>
</comment>
<evidence type="ECO:0000313" key="2">
    <source>
        <dbReference type="EMBL" id="POM68004.1"/>
    </source>
</evidence>
<sequence length="170" mass="18794">MASTGGLQFGLKLPLTNLINQPWFYLKPICMRLIGSKTNQNDVPMTRILARSGHPFLCPVFGALILHQSRKNLPAKIPAAVFLVRGGASVCVSTSAVSGMLDRIKHAATEVGHDPRLFRSHSLRSGRATHMYRSGTDALIFQVKGRRVSDAFKTYTSCDAVFEYDDRATW</sequence>
<organism evidence="2 3">
    <name type="scientific">Phytophthora palmivora</name>
    <dbReference type="NCBI Taxonomy" id="4796"/>
    <lineage>
        <taxon>Eukaryota</taxon>
        <taxon>Sar</taxon>
        <taxon>Stramenopiles</taxon>
        <taxon>Oomycota</taxon>
        <taxon>Peronosporomycetes</taxon>
        <taxon>Peronosporales</taxon>
        <taxon>Peronosporaceae</taxon>
        <taxon>Phytophthora</taxon>
    </lineage>
</organism>
<dbReference type="Proteomes" id="UP000237271">
    <property type="component" value="Unassembled WGS sequence"/>
</dbReference>
<gene>
    <name evidence="2" type="ORF">PHPALM_15887</name>
</gene>
<accession>A0A2P4XR36</accession>
<evidence type="ECO:0000256" key="1">
    <source>
        <dbReference type="ARBA" id="ARBA00023172"/>
    </source>
</evidence>
<keyword evidence="3" id="KW-1185">Reference proteome</keyword>
<dbReference type="AlphaFoldDB" id="A0A2P4XR36"/>
<dbReference type="GO" id="GO:0003677">
    <property type="term" value="F:DNA binding"/>
    <property type="evidence" value="ECO:0007669"/>
    <property type="project" value="InterPro"/>
</dbReference>
<evidence type="ECO:0008006" key="4">
    <source>
        <dbReference type="Google" id="ProtNLM"/>
    </source>
</evidence>
<proteinExistence type="predicted"/>
<dbReference type="GO" id="GO:0006310">
    <property type="term" value="P:DNA recombination"/>
    <property type="evidence" value="ECO:0007669"/>
    <property type="project" value="UniProtKB-KW"/>
</dbReference>
<evidence type="ECO:0000313" key="3">
    <source>
        <dbReference type="Proteomes" id="UP000237271"/>
    </source>
</evidence>
<dbReference type="GO" id="GO:0015074">
    <property type="term" value="P:DNA integration"/>
    <property type="evidence" value="ECO:0007669"/>
    <property type="project" value="InterPro"/>
</dbReference>
<dbReference type="InterPro" id="IPR013762">
    <property type="entry name" value="Integrase-like_cat_sf"/>
</dbReference>
<dbReference type="OrthoDB" id="167512at2759"/>
<dbReference type="SUPFAM" id="SSF56349">
    <property type="entry name" value="DNA breaking-rejoining enzymes"/>
    <property type="match status" value="1"/>
</dbReference>
<protein>
    <recommendedName>
        <fullName evidence="4">Tyr recombinase domain-containing protein</fullName>
    </recommendedName>
</protein>
<dbReference type="Gene3D" id="1.10.443.10">
    <property type="entry name" value="Intergrase catalytic core"/>
    <property type="match status" value="1"/>
</dbReference>
<dbReference type="InterPro" id="IPR011010">
    <property type="entry name" value="DNA_brk_join_enz"/>
</dbReference>